<sequence>MNLVRLALQIFFHVRVAAVETLTKRDTCVRRKNIAIDENGGSFGMLQCSVFYLDPVYELVGLIKFGYDKKRINLTLCASHNSCVIDSAATSIWYLRNSSAIRAVRRAEKFPLSVVNYLERGWKRKFFRPSLFEMSNMSSVSPKKSCSVALEAAEEICLFLF</sequence>
<dbReference type="RefSeq" id="XP_009010385.1">
    <property type="nucleotide sequence ID" value="XM_009012137.1"/>
</dbReference>
<keyword evidence="4" id="KW-1185">Reference proteome</keyword>
<feature type="chain" id="PRO_5010980132" evidence="1">
    <location>
        <begin position="19"/>
        <end position="161"/>
    </location>
</feature>
<dbReference type="EnsemblMetazoa" id="HelroT166987">
    <property type="protein sequence ID" value="HelroP166987"/>
    <property type="gene ID" value="HelroG166987"/>
</dbReference>
<dbReference type="GeneID" id="20201747"/>
<reference evidence="3" key="3">
    <citation type="submission" date="2015-06" db="UniProtKB">
        <authorList>
            <consortium name="EnsemblMetazoa"/>
        </authorList>
    </citation>
    <scope>IDENTIFICATION</scope>
</reference>
<organism evidence="3 4">
    <name type="scientific">Helobdella robusta</name>
    <name type="common">Californian leech</name>
    <dbReference type="NCBI Taxonomy" id="6412"/>
    <lineage>
        <taxon>Eukaryota</taxon>
        <taxon>Metazoa</taxon>
        <taxon>Spiralia</taxon>
        <taxon>Lophotrochozoa</taxon>
        <taxon>Annelida</taxon>
        <taxon>Clitellata</taxon>
        <taxon>Hirudinea</taxon>
        <taxon>Rhynchobdellida</taxon>
        <taxon>Glossiphoniidae</taxon>
        <taxon>Helobdella</taxon>
    </lineage>
</organism>
<keyword evidence="1" id="KW-0732">Signal</keyword>
<gene>
    <name evidence="3" type="primary">20201747</name>
    <name evidence="2" type="ORF">HELRODRAFT_166987</name>
</gene>
<evidence type="ECO:0000313" key="4">
    <source>
        <dbReference type="Proteomes" id="UP000015101"/>
    </source>
</evidence>
<name>T1EYU7_HELRO</name>
<dbReference type="Proteomes" id="UP000015101">
    <property type="component" value="Unassembled WGS sequence"/>
</dbReference>
<evidence type="ECO:0000313" key="3">
    <source>
        <dbReference type="EnsemblMetazoa" id="HelroP166987"/>
    </source>
</evidence>
<dbReference type="CTD" id="20201747"/>
<reference evidence="2 4" key="2">
    <citation type="journal article" date="2013" name="Nature">
        <title>Insights into bilaterian evolution from three spiralian genomes.</title>
        <authorList>
            <person name="Simakov O."/>
            <person name="Marletaz F."/>
            <person name="Cho S.J."/>
            <person name="Edsinger-Gonzales E."/>
            <person name="Havlak P."/>
            <person name="Hellsten U."/>
            <person name="Kuo D.H."/>
            <person name="Larsson T."/>
            <person name="Lv J."/>
            <person name="Arendt D."/>
            <person name="Savage R."/>
            <person name="Osoegawa K."/>
            <person name="de Jong P."/>
            <person name="Grimwood J."/>
            <person name="Chapman J.A."/>
            <person name="Shapiro H."/>
            <person name="Aerts A."/>
            <person name="Otillar R.P."/>
            <person name="Terry A.Y."/>
            <person name="Boore J.L."/>
            <person name="Grigoriev I.V."/>
            <person name="Lindberg D.R."/>
            <person name="Seaver E.C."/>
            <person name="Weisblat D.A."/>
            <person name="Putnam N.H."/>
            <person name="Rokhsar D.S."/>
        </authorList>
    </citation>
    <scope>NUCLEOTIDE SEQUENCE</scope>
</reference>
<protein>
    <submittedName>
        <fullName evidence="2 3">Uncharacterized protein</fullName>
    </submittedName>
</protein>
<evidence type="ECO:0000256" key="1">
    <source>
        <dbReference type="SAM" id="SignalP"/>
    </source>
</evidence>
<reference evidence="4" key="1">
    <citation type="submission" date="2012-12" db="EMBL/GenBank/DDBJ databases">
        <authorList>
            <person name="Hellsten U."/>
            <person name="Grimwood J."/>
            <person name="Chapman J.A."/>
            <person name="Shapiro H."/>
            <person name="Aerts A."/>
            <person name="Otillar R.P."/>
            <person name="Terry A.Y."/>
            <person name="Boore J.L."/>
            <person name="Simakov O."/>
            <person name="Marletaz F."/>
            <person name="Cho S.-J."/>
            <person name="Edsinger-Gonzales E."/>
            <person name="Havlak P."/>
            <person name="Kuo D.-H."/>
            <person name="Larsson T."/>
            <person name="Lv J."/>
            <person name="Arendt D."/>
            <person name="Savage R."/>
            <person name="Osoegawa K."/>
            <person name="de Jong P."/>
            <person name="Lindberg D.R."/>
            <person name="Seaver E.C."/>
            <person name="Weisblat D.A."/>
            <person name="Putnam N.H."/>
            <person name="Grigoriev I.V."/>
            <person name="Rokhsar D.S."/>
        </authorList>
    </citation>
    <scope>NUCLEOTIDE SEQUENCE</scope>
</reference>
<dbReference type="AlphaFoldDB" id="T1EYU7"/>
<proteinExistence type="predicted"/>
<feature type="signal peptide" evidence="1">
    <location>
        <begin position="1"/>
        <end position="18"/>
    </location>
</feature>
<dbReference type="InParanoid" id="T1EYU7"/>
<dbReference type="EMBL" id="AMQM01002618">
    <property type="status" value="NOT_ANNOTATED_CDS"/>
    <property type="molecule type" value="Genomic_DNA"/>
</dbReference>
<accession>T1EYU7</accession>
<evidence type="ECO:0000313" key="2">
    <source>
        <dbReference type="EMBL" id="ESO11897.1"/>
    </source>
</evidence>
<dbReference type="KEGG" id="hro:HELRODRAFT_166987"/>
<dbReference type="EMBL" id="KB095812">
    <property type="protein sequence ID" value="ESO11897.1"/>
    <property type="molecule type" value="Genomic_DNA"/>
</dbReference>
<dbReference type="HOGENOM" id="CLU_1645550_0_0_1"/>